<proteinExistence type="predicted"/>
<comment type="caution">
    <text evidence="2">The sequence shown here is derived from an EMBL/GenBank/DDBJ whole genome shotgun (WGS) entry which is preliminary data.</text>
</comment>
<evidence type="ECO:0000256" key="1">
    <source>
        <dbReference type="SAM" id="Phobius"/>
    </source>
</evidence>
<reference evidence="2" key="1">
    <citation type="submission" date="2023-03" db="EMBL/GenBank/DDBJ databases">
        <authorList>
            <person name="Steffen K."/>
            <person name="Cardenas P."/>
        </authorList>
    </citation>
    <scope>NUCLEOTIDE SEQUENCE</scope>
</reference>
<feature type="transmembrane region" description="Helical" evidence="1">
    <location>
        <begin position="95"/>
        <end position="112"/>
    </location>
</feature>
<keyword evidence="3" id="KW-1185">Reference proteome</keyword>
<evidence type="ECO:0000313" key="2">
    <source>
        <dbReference type="EMBL" id="CAI8047452.1"/>
    </source>
</evidence>
<name>A0AA35TI05_GEOBA</name>
<gene>
    <name evidence="2" type="ORF">GBAR_LOCUS26221</name>
</gene>
<keyword evidence="1" id="KW-0812">Transmembrane</keyword>
<protein>
    <submittedName>
        <fullName evidence="2">Uncharacterized protein</fullName>
    </submittedName>
</protein>
<dbReference type="Proteomes" id="UP001174909">
    <property type="component" value="Unassembled WGS sequence"/>
</dbReference>
<dbReference type="AlphaFoldDB" id="A0AA35TI05"/>
<organism evidence="2 3">
    <name type="scientific">Geodia barretti</name>
    <name type="common">Barrett's horny sponge</name>
    <dbReference type="NCBI Taxonomy" id="519541"/>
    <lineage>
        <taxon>Eukaryota</taxon>
        <taxon>Metazoa</taxon>
        <taxon>Porifera</taxon>
        <taxon>Demospongiae</taxon>
        <taxon>Heteroscleromorpha</taxon>
        <taxon>Tetractinellida</taxon>
        <taxon>Astrophorina</taxon>
        <taxon>Geodiidae</taxon>
        <taxon>Geodia</taxon>
    </lineage>
</organism>
<dbReference type="EMBL" id="CASHTH010003641">
    <property type="protein sequence ID" value="CAI8047452.1"/>
    <property type="molecule type" value="Genomic_DNA"/>
</dbReference>
<keyword evidence="1" id="KW-0472">Membrane</keyword>
<accession>A0AA35TI05</accession>
<evidence type="ECO:0000313" key="3">
    <source>
        <dbReference type="Proteomes" id="UP001174909"/>
    </source>
</evidence>
<keyword evidence="1" id="KW-1133">Transmembrane helix</keyword>
<sequence length="175" mass="19265">MLMREMYSWSSSDDCSRDSSVTSAGAALDDLSGTAVDVFVVGLPVVFTGCVAVDDCWAEDEGWAGEDGAGVGRDAGSWLVREAWPSRWARSRRRLAMYFFFSSGFLFFQWTLSWTTTTSVWTGLVRSGVLVRWSSASGSSPITVCRDVDFPLPAIPTITSLVSFRLVTPRFISSW</sequence>